<evidence type="ECO:0000259" key="5">
    <source>
        <dbReference type="PROSITE" id="PS51085"/>
    </source>
</evidence>
<dbReference type="InterPro" id="IPR036010">
    <property type="entry name" value="2Fe-2S_ferredoxin-like_sf"/>
</dbReference>
<keyword evidence="1" id="KW-0479">Metal-binding</keyword>
<dbReference type="Proteomes" id="UP000254771">
    <property type="component" value="Unassembled WGS sequence"/>
</dbReference>
<comment type="caution">
    <text evidence="7">The sequence shown here is derived from an EMBL/GenBank/DDBJ whole genome shotgun (WGS) entry which is preliminary data.</text>
</comment>
<dbReference type="PROSITE" id="PS00198">
    <property type="entry name" value="4FE4S_FER_1"/>
    <property type="match status" value="2"/>
</dbReference>
<dbReference type="GO" id="GO:0051537">
    <property type="term" value="F:2 iron, 2 sulfur cluster binding"/>
    <property type="evidence" value="ECO:0007669"/>
    <property type="project" value="InterPro"/>
</dbReference>
<dbReference type="InterPro" id="IPR017896">
    <property type="entry name" value="4Fe4S_Fe-S-bd"/>
</dbReference>
<dbReference type="Pfam" id="PF13187">
    <property type="entry name" value="Fer4_9"/>
    <property type="match status" value="1"/>
</dbReference>
<dbReference type="EMBL" id="QFXE01000002">
    <property type="protein sequence ID" value="RDH88129.1"/>
    <property type="molecule type" value="Genomic_DNA"/>
</dbReference>
<dbReference type="SUPFAM" id="SSF46548">
    <property type="entry name" value="alpha-helical ferredoxin"/>
    <property type="match status" value="1"/>
</dbReference>
<evidence type="ECO:0000256" key="1">
    <source>
        <dbReference type="ARBA" id="ARBA00022723"/>
    </source>
</evidence>
<evidence type="ECO:0000313" key="7">
    <source>
        <dbReference type="EMBL" id="RDH88129.1"/>
    </source>
</evidence>
<keyword evidence="8" id="KW-1185">Reference proteome</keyword>
<feature type="domain" description="2Fe-2S ferredoxin-type" evidence="5">
    <location>
        <begin position="28"/>
        <end position="106"/>
    </location>
</feature>
<sequence>MSGDQQNETDDKNKAVSDTNQPGQPQARMVTVSIMGKPALVPDDSTIMRAIEYSGQQIIRGAGCREGFCGACGTIYRLPGDYRIHTGLACTTLVQEGMALSQIPSVPLEKAVYDLEKLTPDVDTIKELYPVTFRCVACGTCTKACPQGLQVMDYIQSAMRGDIAELMELSYECVGCGLCALRCPSEIIQHKIAILGKRLYGRYLRKESKELDIRIQQVKNHEYDGEYAELMSLDRGALSERYYARDTE</sequence>
<proteinExistence type="predicted"/>
<dbReference type="PROSITE" id="PS51085">
    <property type="entry name" value="2FE2S_FER_2"/>
    <property type="match status" value="1"/>
</dbReference>
<evidence type="ECO:0000256" key="4">
    <source>
        <dbReference type="SAM" id="MobiDB-lite"/>
    </source>
</evidence>
<accession>A0A370DUS0</accession>
<evidence type="ECO:0000256" key="2">
    <source>
        <dbReference type="ARBA" id="ARBA00023004"/>
    </source>
</evidence>
<protein>
    <submittedName>
        <fullName evidence="7">4Fe-4S ferredoxin</fullName>
    </submittedName>
</protein>
<feature type="domain" description="4Fe-4S ferredoxin-type" evidence="6">
    <location>
        <begin position="126"/>
        <end position="155"/>
    </location>
</feature>
<name>A0A370DUS0_9GAMM</name>
<feature type="domain" description="4Fe-4S ferredoxin-type" evidence="6">
    <location>
        <begin position="165"/>
        <end position="193"/>
    </location>
</feature>
<dbReference type="CDD" id="cd00207">
    <property type="entry name" value="fer2"/>
    <property type="match status" value="1"/>
</dbReference>
<reference evidence="7 8" key="1">
    <citation type="journal article" date="2018" name="ISME J.">
        <title>Endosymbiont genomes yield clues of tubeworm success.</title>
        <authorList>
            <person name="Li Y."/>
            <person name="Liles M.R."/>
            <person name="Halanych K.M."/>
        </authorList>
    </citation>
    <scope>NUCLEOTIDE SEQUENCE [LARGE SCALE GENOMIC DNA]</scope>
    <source>
        <strain evidence="7">A1462</strain>
    </source>
</reference>
<feature type="region of interest" description="Disordered" evidence="4">
    <location>
        <begin position="1"/>
        <end position="28"/>
    </location>
</feature>
<evidence type="ECO:0000256" key="3">
    <source>
        <dbReference type="ARBA" id="ARBA00023014"/>
    </source>
</evidence>
<gene>
    <name evidence="7" type="ORF">DIZ78_01700</name>
</gene>
<dbReference type="AlphaFoldDB" id="A0A370DUS0"/>
<dbReference type="PROSITE" id="PS51379">
    <property type="entry name" value="4FE4S_FER_2"/>
    <property type="match status" value="2"/>
</dbReference>
<dbReference type="GO" id="GO:0046872">
    <property type="term" value="F:metal ion binding"/>
    <property type="evidence" value="ECO:0007669"/>
    <property type="project" value="UniProtKB-KW"/>
</dbReference>
<keyword evidence="3" id="KW-0411">Iron-sulfur</keyword>
<organism evidence="7 8">
    <name type="scientific">endosymbiont of Escarpia spicata</name>
    <dbReference type="NCBI Taxonomy" id="2200908"/>
    <lineage>
        <taxon>Bacteria</taxon>
        <taxon>Pseudomonadati</taxon>
        <taxon>Pseudomonadota</taxon>
        <taxon>Gammaproteobacteria</taxon>
        <taxon>sulfur-oxidizing symbionts</taxon>
    </lineage>
</organism>
<dbReference type="Gene3D" id="3.30.70.20">
    <property type="match status" value="1"/>
</dbReference>
<evidence type="ECO:0000313" key="8">
    <source>
        <dbReference type="Proteomes" id="UP000254771"/>
    </source>
</evidence>
<dbReference type="InterPro" id="IPR001041">
    <property type="entry name" value="2Fe-2S_ferredoxin-type"/>
</dbReference>
<keyword evidence="2" id="KW-0408">Iron</keyword>
<dbReference type="SUPFAM" id="SSF54292">
    <property type="entry name" value="2Fe-2S ferredoxin-like"/>
    <property type="match status" value="1"/>
</dbReference>
<evidence type="ECO:0000259" key="6">
    <source>
        <dbReference type="PROSITE" id="PS51379"/>
    </source>
</evidence>
<dbReference type="PROSITE" id="PS00197">
    <property type="entry name" value="2FE2S_FER_1"/>
    <property type="match status" value="1"/>
</dbReference>
<dbReference type="InterPro" id="IPR017900">
    <property type="entry name" value="4Fe4S_Fe_S_CS"/>
</dbReference>
<dbReference type="InterPro" id="IPR006058">
    <property type="entry name" value="2Fe2S_fd_BS"/>
</dbReference>